<keyword evidence="2" id="KW-1185">Reference proteome</keyword>
<protein>
    <submittedName>
        <fullName evidence="1">Uncharacterized protein</fullName>
    </submittedName>
</protein>
<dbReference type="EMBL" id="JWIR02000024">
    <property type="protein sequence ID" value="KKB41186.1"/>
    <property type="molecule type" value="Genomic_DNA"/>
</dbReference>
<dbReference type="AlphaFoldDB" id="A0A0F5I6N9"/>
<reference evidence="1" key="1">
    <citation type="submission" date="2015-02" db="EMBL/GenBank/DDBJ databases">
        <title>Genome Assembly of Bacillaceae bacterium MTCC 8252.</title>
        <authorList>
            <person name="Verma A."/>
            <person name="Khatri I."/>
            <person name="Mual P."/>
            <person name="Subramanian S."/>
            <person name="Krishnamurthi S."/>
        </authorList>
    </citation>
    <scope>NUCLEOTIDE SEQUENCE [LARGE SCALE GENOMIC DNA]</scope>
    <source>
        <strain evidence="1">MTCC 8252</strain>
    </source>
</reference>
<evidence type="ECO:0000313" key="2">
    <source>
        <dbReference type="Proteomes" id="UP000031563"/>
    </source>
</evidence>
<gene>
    <name evidence="1" type="ORF">QY95_00893</name>
</gene>
<comment type="caution">
    <text evidence="1">The sequence shown here is derived from an EMBL/GenBank/DDBJ whole genome shotgun (WGS) entry which is preliminary data.</text>
</comment>
<sequence>MAIGERMENDYMSIIKYIEYSFNYKDKHTKNLHKCGGIKL</sequence>
<dbReference type="STRING" id="1221996.QY95_00893"/>
<evidence type="ECO:0000313" key="1">
    <source>
        <dbReference type="EMBL" id="KKB41186.1"/>
    </source>
</evidence>
<accession>A0A0F5I6N9</accession>
<organism evidence="1 2">
    <name type="scientific">Bacillus thermotolerans</name>
    <name type="common">Quasibacillus thermotolerans</name>
    <dbReference type="NCBI Taxonomy" id="1221996"/>
    <lineage>
        <taxon>Bacteria</taxon>
        <taxon>Bacillati</taxon>
        <taxon>Bacillota</taxon>
        <taxon>Bacilli</taxon>
        <taxon>Bacillales</taxon>
        <taxon>Bacillaceae</taxon>
        <taxon>Bacillus</taxon>
    </lineage>
</organism>
<proteinExistence type="predicted"/>
<name>A0A0F5I6N9_BACTR</name>
<dbReference type="Proteomes" id="UP000031563">
    <property type="component" value="Unassembled WGS sequence"/>
</dbReference>